<feature type="domain" description="DNA2/NAM7 helicase helicase" evidence="3">
    <location>
        <begin position="413"/>
        <end position="544"/>
    </location>
</feature>
<dbReference type="Pfam" id="PF18741">
    <property type="entry name" value="MTES_1575"/>
    <property type="match status" value="1"/>
</dbReference>
<dbReference type="SUPFAM" id="SSF52980">
    <property type="entry name" value="Restriction endonuclease-like"/>
    <property type="match status" value="1"/>
</dbReference>
<proteinExistence type="predicted"/>
<feature type="compositionally biased region" description="Polar residues" evidence="2">
    <location>
        <begin position="390"/>
        <end position="399"/>
    </location>
</feature>
<dbReference type="EC" id="3.1.11.5" evidence="6"/>
<feature type="coiled-coil region" evidence="1">
    <location>
        <begin position="517"/>
        <end position="547"/>
    </location>
</feature>
<evidence type="ECO:0000259" key="4">
    <source>
        <dbReference type="Pfam" id="PF13087"/>
    </source>
</evidence>
<dbReference type="GO" id="GO:0004386">
    <property type="term" value="F:helicase activity"/>
    <property type="evidence" value="ECO:0007669"/>
    <property type="project" value="InterPro"/>
</dbReference>
<dbReference type="InterPro" id="IPR027417">
    <property type="entry name" value="P-loop_NTPase"/>
</dbReference>
<dbReference type="InterPro" id="IPR045055">
    <property type="entry name" value="DNA2/NAM7-like"/>
</dbReference>
<feature type="domain" description="DNA2/NAM7 helicase helicase" evidence="3">
    <location>
        <begin position="1021"/>
        <end position="1156"/>
    </location>
</feature>
<organism evidence="6 7">
    <name type="scientific">Allorhodopirellula solitaria</name>
    <dbReference type="NCBI Taxonomy" id="2527987"/>
    <lineage>
        <taxon>Bacteria</taxon>
        <taxon>Pseudomonadati</taxon>
        <taxon>Planctomycetota</taxon>
        <taxon>Planctomycetia</taxon>
        <taxon>Pirellulales</taxon>
        <taxon>Pirellulaceae</taxon>
        <taxon>Allorhodopirellula</taxon>
    </lineage>
</organism>
<evidence type="ECO:0000313" key="7">
    <source>
        <dbReference type="Proteomes" id="UP000318053"/>
    </source>
</evidence>
<dbReference type="InterPro" id="IPR011335">
    <property type="entry name" value="Restrct_endonuc-II-like"/>
</dbReference>
<dbReference type="GO" id="GO:0008854">
    <property type="term" value="F:exodeoxyribonuclease V activity"/>
    <property type="evidence" value="ECO:0007669"/>
    <property type="project" value="UniProtKB-EC"/>
</dbReference>
<name>A0A5C5X8A6_9BACT</name>
<gene>
    <name evidence="6" type="primary">recD</name>
    <name evidence="6" type="ORF">CA85_38540</name>
</gene>
<evidence type="ECO:0000313" key="6">
    <source>
        <dbReference type="EMBL" id="TWT59160.1"/>
    </source>
</evidence>
<keyword evidence="6" id="KW-0378">Hydrolase</keyword>
<feature type="region of interest" description="Disordered" evidence="2">
    <location>
        <begin position="364"/>
        <end position="404"/>
    </location>
</feature>
<comment type="caution">
    <text evidence="6">The sequence shown here is derived from an EMBL/GenBank/DDBJ whole genome shotgun (WGS) entry which is preliminary data.</text>
</comment>
<dbReference type="InterPro" id="IPR041679">
    <property type="entry name" value="DNA2/NAM7-like_C"/>
</dbReference>
<protein>
    <submittedName>
        <fullName evidence="6">RecBCD enzyme subunit RecD</fullName>
        <ecNumber evidence="6">3.1.11.5</ecNumber>
    </submittedName>
</protein>
<dbReference type="InterPro" id="IPR049468">
    <property type="entry name" value="Restrct_endonuc-II-like_dom"/>
</dbReference>
<feature type="domain" description="DNA2/NAM7 helicase-like C-terminal" evidence="4">
    <location>
        <begin position="1248"/>
        <end position="1364"/>
    </location>
</feature>
<keyword evidence="1" id="KW-0175">Coiled coil</keyword>
<feature type="domain" description="Restriction endonuclease type II-like" evidence="5">
    <location>
        <begin position="1410"/>
        <end position="1503"/>
    </location>
</feature>
<dbReference type="EMBL" id="SJPK01000011">
    <property type="protein sequence ID" value="TWT59160.1"/>
    <property type="molecule type" value="Genomic_DNA"/>
</dbReference>
<evidence type="ECO:0000259" key="3">
    <source>
        <dbReference type="Pfam" id="PF13086"/>
    </source>
</evidence>
<dbReference type="PANTHER" id="PTHR10887:SF495">
    <property type="entry name" value="HELICASE SENATAXIN ISOFORM X1-RELATED"/>
    <property type="match status" value="1"/>
</dbReference>
<feature type="region of interest" description="Disordered" evidence="2">
    <location>
        <begin position="1532"/>
        <end position="1559"/>
    </location>
</feature>
<dbReference type="Proteomes" id="UP000318053">
    <property type="component" value="Unassembled WGS sequence"/>
</dbReference>
<accession>A0A5C5X8A6</accession>
<dbReference type="CDD" id="cd18808">
    <property type="entry name" value="SF1_C_Upf1"/>
    <property type="match status" value="1"/>
</dbReference>
<dbReference type="Pfam" id="PF13086">
    <property type="entry name" value="AAA_11"/>
    <property type="match status" value="2"/>
</dbReference>
<dbReference type="SUPFAM" id="SSF52540">
    <property type="entry name" value="P-loop containing nucleoside triphosphate hydrolases"/>
    <property type="match status" value="1"/>
</dbReference>
<keyword evidence="7" id="KW-1185">Reference proteome</keyword>
<dbReference type="Gene3D" id="3.40.960.10">
    <property type="entry name" value="VSR Endonuclease"/>
    <property type="match status" value="1"/>
</dbReference>
<dbReference type="RefSeq" id="WP_146392769.1">
    <property type="nucleotide sequence ID" value="NZ_SJPK01000011.1"/>
</dbReference>
<dbReference type="Gene3D" id="3.40.50.300">
    <property type="entry name" value="P-loop containing nucleotide triphosphate hydrolases"/>
    <property type="match status" value="3"/>
</dbReference>
<dbReference type="InterPro" id="IPR047187">
    <property type="entry name" value="SF1_C_Upf1"/>
</dbReference>
<sequence length="1637" mass="184382">MSIKDRLVGLLAYTDQLAKLTQKANFTTKAYSLLLYTEQQLRNRVGIHHDVTDDDGLAWLKIERLQRRDPPTPASEIADWIELHRDPTKKPNVNESILRTMPRADAEQLVDSGEIAQVDLMDSSNGDPETVDVRVLLKNQPDVGENIEIYLAGPWAEWKTEELPKIQTIHVYEKFFNLCQTMENSGAENPLEAVWGLGFALWKKGRKTLQHPLIEALVEVRIDRQSQAILITPRDREPQFYLSPFTELGIETVRVTQEQMRVRLDAILAVDEKTGIAKVDEFSPFNRASFESVLETAAGSLTGDGRYWPNVNREPENRQHPKVTETLTVTDTWAIYARRRGSNILVEDINRLRKEVEQKEEVELPPVGNAIVQDPHDEKRVRKSGGTDGAPNNSRSNANPLDDDAEILFPKPSNDAQLKIVKGLQREDGIVVQGPPGTGKTHTIANIICHYLATGRSVLVVSKGEPALAVLRDQIPEGIRDLTISLLTSEREGLKQLEGSVMFMMNDVLSKSPDFLNREIRDNKERAEQLKRDLRSIDKRMRELAEAQLTQIPASLRGDDKNWPFDAAQSLATDRVKHAWLDDAIGFSDRSEPQFDQSDIASLSEARRMLGKDLTYAGTTIPNRQDLPSSRDVASAHASLVQAASLRTASTSGSLPPILGQDEPTRASGKRLVGELKRMQQSLLHTAEEAWVEKLYCRWIADGVSIDDESSVEAAITELEKLGETRKTFRKRPIALPLQNVSTKKLKLALQRGSETGKAFGFVSLGAKDIKHYLQELTIAGQLPDGAADWSYVFDYVQFREKMVQFAYRWNALADDFDVPEIPVDAIELELWIGRQQKPLSIVLTAAISYHETVAADVQNLFVSGVDRKSLPFDSEKIAEMIEAVDAFLHRQELSESRFLLEKAQRDLHGRTGEVFDACRAILKIEVGNGNRDPQWIEERWAVLLTEFDRLGALRNQFSAVNRVAEKIASSGAPRWASRLLSVPAEADSDPLSPKDWANAWRSRRLEAFLKKIDARDELKAMSSKRINTQQALERATRELVKTRTYLGLHQRMSVGGRMSSLQQFVSAIRKIGQGTGVSANRHRGDAQKAMQKSMEAVPCWIMPTWRVSESLPATLGSFDLVIIDEASQSDIMALPALLRGRKVLVVGDDRQVSPSTVGLEERKLLQLRHGYLKGQPFQDLLMPGTSFYELAQAIFPSGRTLLNEHFRCVEPIIRFSLQFYPEKFTPLRIPKPSERLDPPLIDVYIKNATRNGMVNEAEVSAIVDEIERLVENPDYDTRSIGVVCLVGNKQASVIQKRLLQRIGEEKFLKHNIQCGDPPTFQGKERDIIFLSMVAVPGNATAQTARQFEQRYNVALSRARDRMYLYRSVAETDLPNERDLKGKVISHFKEPMPAALEHMKELIDLCDSDFEKDVFRRLAELNYRVTPQVAVGEYRIDLVVDGGDDRRLAIELDGDRYHGPDRWFEDYARQKTLERMNWQFWRCWGSSFALDPEGCMADLVDTLQERGIQPIGQSTGLSPFTEHRVLDATDLLGSSEPKQRESDQDGENQDESATMESDPVGVGDAVTILFDDEPNRVYQLTMIEGESELVDGLVSFTSTLGQQLANANIYEEIKVDWSGRSRICTIQSIQNAEVTST</sequence>
<evidence type="ECO:0000256" key="2">
    <source>
        <dbReference type="SAM" id="MobiDB-lite"/>
    </source>
</evidence>
<dbReference type="OrthoDB" id="9757917at2"/>
<evidence type="ECO:0000256" key="1">
    <source>
        <dbReference type="SAM" id="Coils"/>
    </source>
</evidence>
<evidence type="ECO:0000259" key="5">
    <source>
        <dbReference type="Pfam" id="PF18741"/>
    </source>
</evidence>
<reference evidence="6 7" key="1">
    <citation type="submission" date="2019-02" db="EMBL/GenBank/DDBJ databases">
        <title>Deep-cultivation of Planctomycetes and their phenomic and genomic characterization uncovers novel biology.</title>
        <authorList>
            <person name="Wiegand S."/>
            <person name="Jogler M."/>
            <person name="Boedeker C."/>
            <person name="Pinto D."/>
            <person name="Vollmers J."/>
            <person name="Rivas-Marin E."/>
            <person name="Kohn T."/>
            <person name="Peeters S.H."/>
            <person name="Heuer A."/>
            <person name="Rast P."/>
            <person name="Oberbeckmann S."/>
            <person name="Bunk B."/>
            <person name="Jeske O."/>
            <person name="Meyerdierks A."/>
            <person name="Storesund J.E."/>
            <person name="Kallscheuer N."/>
            <person name="Luecker S."/>
            <person name="Lage O.M."/>
            <person name="Pohl T."/>
            <person name="Merkel B.J."/>
            <person name="Hornburger P."/>
            <person name="Mueller R.-W."/>
            <person name="Bruemmer F."/>
            <person name="Labrenz M."/>
            <person name="Spormann A.M."/>
            <person name="Op Den Camp H."/>
            <person name="Overmann J."/>
            <person name="Amann R."/>
            <person name="Jetten M.S.M."/>
            <person name="Mascher T."/>
            <person name="Medema M.H."/>
            <person name="Devos D.P."/>
            <person name="Kaster A.-K."/>
            <person name="Ovreas L."/>
            <person name="Rohde M."/>
            <person name="Galperin M.Y."/>
            <person name="Jogler C."/>
        </authorList>
    </citation>
    <scope>NUCLEOTIDE SEQUENCE [LARGE SCALE GENOMIC DNA]</scope>
    <source>
        <strain evidence="6 7">CA85</strain>
    </source>
</reference>
<dbReference type="InterPro" id="IPR041677">
    <property type="entry name" value="DNA2/NAM7_AAA_11"/>
</dbReference>
<dbReference type="Pfam" id="PF13087">
    <property type="entry name" value="AAA_12"/>
    <property type="match status" value="1"/>
</dbReference>
<dbReference type="PANTHER" id="PTHR10887">
    <property type="entry name" value="DNA2/NAM7 HELICASE FAMILY"/>
    <property type="match status" value="1"/>
</dbReference>